<dbReference type="InterPro" id="IPR036365">
    <property type="entry name" value="PGBD-like_sf"/>
</dbReference>
<dbReference type="SUPFAM" id="SSF47090">
    <property type="entry name" value="PGBD-like"/>
    <property type="match status" value="1"/>
</dbReference>
<evidence type="ECO:0000313" key="3">
    <source>
        <dbReference type="EMBL" id="PZA10697.1"/>
    </source>
</evidence>
<dbReference type="InterPro" id="IPR002477">
    <property type="entry name" value="Peptidoglycan-bd-like"/>
</dbReference>
<dbReference type="EMBL" id="QKQS01000023">
    <property type="protein sequence ID" value="PZA10697.1"/>
    <property type="molecule type" value="Genomic_DNA"/>
</dbReference>
<feature type="domain" description="Peptidoglycan binding-like" evidence="2">
    <location>
        <begin position="50"/>
        <end position="99"/>
    </location>
</feature>
<evidence type="ECO:0000313" key="4">
    <source>
        <dbReference type="Proteomes" id="UP000248134"/>
    </source>
</evidence>
<gene>
    <name evidence="3" type="ORF">DNX69_15200</name>
</gene>
<organism evidence="3 4">
    <name type="scientific">Rhodopseudomonas palustris</name>
    <dbReference type="NCBI Taxonomy" id="1076"/>
    <lineage>
        <taxon>Bacteria</taxon>
        <taxon>Pseudomonadati</taxon>
        <taxon>Pseudomonadota</taxon>
        <taxon>Alphaproteobacteria</taxon>
        <taxon>Hyphomicrobiales</taxon>
        <taxon>Nitrobacteraceae</taxon>
        <taxon>Rhodopseudomonas</taxon>
    </lineage>
</organism>
<sequence>MRSMLAATLIVAGAATLAAHGAHAAPKQAAAASPAAQTPAETAKTLAQGERQAIQSDLAWTGDYNGLINGDVSDRMIAAIKQFQTNQGHKPTGVLNPQERGQLAQAARKLQASVGWKLVSDPVTGARLGVPTRLVPQQVSDADGTRWNSSTGTIQVTLSRRKEAGVSIAKLADKEKKEPGRKVEYSAVKPDFFVLSGTQNQKKFYIRGSFKDAEVRILTVLYDQATEGMMQSVVVAMSSAYNPFPAGVQSGPPPRKKVEYSTGTIVGGDGAILADREAVEGCLSIVVAGFGPADLADRSKEHELALLRIYGASELKPLPIGGGAAKPGAVEITGVADPQNQGGGAAVTSVKAQVTPAGSAGGLAVTPAPSLGFSGAPARDADGRFAGLTTLRLPLVAGPADSAAAPQAALISADTVRGYLAGVGVRPAEGSAKDIKASVVRVICVRK</sequence>
<keyword evidence="1" id="KW-0732">Signal</keyword>
<comment type="caution">
    <text evidence="3">The sequence shown here is derived from an EMBL/GenBank/DDBJ whole genome shotgun (WGS) entry which is preliminary data.</text>
</comment>
<name>A0A323UER8_RHOPL</name>
<feature type="signal peptide" evidence="1">
    <location>
        <begin position="1"/>
        <end position="24"/>
    </location>
</feature>
<dbReference type="InterPro" id="IPR036366">
    <property type="entry name" value="PGBDSf"/>
</dbReference>
<dbReference type="AlphaFoldDB" id="A0A323UER8"/>
<dbReference type="Pfam" id="PF01471">
    <property type="entry name" value="PG_binding_1"/>
    <property type="match status" value="1"/>
</dbReference>
<evidence type="ECO:0000256" key="1">
    <source>
        <dbReference type="SAM" id="SignalP"/>
    </source>
</evidence>
<dbReference type="SUPFAM" id="SSF50494">
    <property type="entry name" value="Trypsin-like serine proteases"/>
    <property type="match status" value="1"/>
</dbReference>
<accession>A0A323UER8</accession>
<reference evidence="3 4" key="1">
    <citation type="submission" date="2018-06" db="EMBL/GenBank/DDBJ databases">
        <title>Draft Whole-Genome Sequence of the purple photosynthetic bacterium Rhodospeudomonas palustris XCP.</title>
        <authorList>
            <person name="Rayyan A."/>
            <person name="Meyer T.E."/>
            <person name="Kyndt J.A."/>
        </authorList>
    </citation>
    <scope>NUCLEOTIDE SEQUENCE [LARGE SCALE GENOMIC DNA]</scope>
    <source>
        <strain evidence="3 4">XCP</strain>
    </source>
</reference>
<dbReference type="InterPro" id="IPR009003">
    <property type="entry name" value="Peptidase_S1_PA"/>
</dbReference>
<protein>
    <submittedName>
        <fullName evidence="3">Peptidoglycan-binding protein</fullName>
    </submittedName>
</protein>
<evidence type="ECO:0000259" key="2">
    <source>
        <dbReference type="Pfam" id="PF01471"/>
    </source>
</evidence>
<proteinExistence type="predicted"/>
<dbReference type="Proteomes" id="UP000248134">
    <property type="component" value="Unassembled WGS sequence"/>
</dbReference>
<feature type="chain" id="PRO_5016326024" evidence="1">
    <location>
        <begin position="25"/>
        <end position="447"/>
    </location>
</feature>
<dbReference type="OrthoDB" id="6810892at2"/>
<dbReference type="RefSeq" id="WP_110786793.1">
    <property type="nucleotide sequence ID" value="NZ_QKQS01000023.1"/>
</dbReference>
<dbReference type="Gene3D" id="1.10.101.10">
    <property type="entry name" value="PGBD-like superfamily/PGBD"/>
    <property type="match status" value="1"/>
</dbReference>